<feature type="transmembrane region" description="Helical" evidence="2">
    <location>
        <begin position="7"/>
        <end position="25"/>
    </location>
</feature>
<name>A0A917M7U1_9BACL</name>
<feature type="region of interest" description="Disordered" evidence="1">
    <location>
        <begin position="101"/>
        <end position="145"/>
    </location>
</feature>
<feature type="compositionally biased region" description="Basic and acidic residues" evidence="1">
    <location>
        <begin position="108"/>
        <end position="117"/>
    </location>
</feature>
<comment type="caution">
    <text evidence="3">The sequence shown here is derived from an EMBL/GenBank/DDBJ whole genome shotgun (WGS) entry which is preliminary data.</text>
</comment>
<keyword evidence="2" id="KW-0812">Transmembrane</keyword>
<dbReference type="Proteomes" id="UP000600247">
    <property type="component" value="Unassembled WGS sequence"/>
</dbReference>
<keyword evidence="2" id="KW-0472">Membrane</keyword>
<sequence>MIGTWRWNLVMGLVGAALTMLFSIGKNPLDVMLLRSLYAFIAFVVLAFILRAAISIILQPPAMNAGSELAQAANEEGKGTALDLYTPDEGDDINELLKAQLGEGSHSTAERTEKADQEQQQAAEQFRPLNPPQLLSTENKDPEQLVKAIRHLTGG</sequence>
<organism evidence="3 4">
    <name type="scientific">Paenibacillus radicis</name>
    <name type="common">ex Gao et al. 2016</name>
    <dbReference type="NCBI Taxonomy" id="1737354"/>
    <lineage>
        <taxon>Bacteria</taxon>
        <taxon>Bacillati</taxon>
        <taxon>Bacillota</taxon>
        <taxon>Bacilli</taxon>
        <taxon>Bacillales</taxon>
        <taxon>Paenibacillaceae</taxon>
        <taxon>Paenibacillus</taxon>
    </lineage>
</organism>
<keyword evidence="4" id="KW-1185">Reference proteome</keyword>
<protein>
    <submittedName>
        <fullName evidence="3">Uncharacterized protein</fullName>
    </submittedName>
</protein>
<dbReference type="EMBL" id="BMHY01000009">
    <property type="protein sequence ID" value="GGG80616.1"/>
    <property type="molecule type" value="Genomic_DNA"/>
</dbReference>
<evidence type="ECO:0000313" key="4">
    <source>
        <dbReference type="Proteomes" id="UP000600247"/>
    </source>
</evidence>
<proteinExistence type="predicted"/>
<evidence type="ECO:0000256" key="2">
    <source>
        <dbReference type="SAM" id="Phobius"/>
    </source>
</evidence>
<gene>
    <name evidence="3" type="ORF">GCM10010918_42220</name>
</gene>
<evidence type="ECO:0000313" key="3">
    <source>
        <dbReference type="EMBL" id="GGG80616.1"/>
    </source>
</evidence>
<reference evidence="3 4" key="1">
    <citation type="journal article" date="2014" name="Int. J. Syst. Evol. Microbiol.">
        <title>Complete genome sequence of Corynebacterium casei LMG S-19264T (=DSM 44701T), isolated from a smear-ripened cheese.</title>
        <authorList>
            <consortium name="US DOE Joint Genome Institute (JGI-PGF)"/>
            <person name="Walter F."/>
            <person name="Albersmeier A."/>
            <person name="Kalinowski J."/>
            <person name="Ruckert C."/>
        </authorList>
    </citation>
    <scope>NUCLEOTIDE SEQUENCE [LARGE SCALE GENOMIC DNA]</scope>
    <source>
        <strain evidence="3 4">CGMCC 1.15286</strain>
    </source>
</reference>
<accession>A0A917M7U1</accession>
<evidence type="ECO:0000256" key="1">
    <source>
        <dbReference type="SAM" id="MobiDB-lite"/>
    </source>
</evidence>
<dbReference type="RefSeq" id="WP_188891181.1">
    <property type="nucleotide sequence ID" value="NZ_BMHY01000009.1"/>
</dbReference>
<feature type="transmembrane region" description="Helical" evidence="2">
    <location>
        <begin position="37"/>
        <end position="58"/>
    </location>
</feature>
<keyword evidence="2" id="KW-1133">Transmembrane helix</keyword>
<dbReference type="AlphaFoldDB" id="A0A917M7U1"/>